<dbReference type="InterPro" id="IPR013517">
    <property type="entry name" value="FG-GAP"/>
</dbReference>
<keyword evidence="2" id="KW-1003">Cell membrane</keyword>
<feature type="transmembrane region" description="Helical" evidence="10">
    <location>
        <begin position="49"/>
        <end position="72"/>
    </location>
</feature>
<comment type="subcellular location">
    <subcellularLocation>
        <location evidence="1">Cell membrane</location>
        <topology evidence="1">Multi-pass membrane protein</topology>
    </subcellularLocation>
</comment>
<feature type="transmembrane region" description="Helical" evidence="10">
    <location>
        <begin position="92"/>
        <end position="110"/>
    </location>
</feature>
<dbReference type="InterPro" id="IPR017452">
    <property type="entry name" value="GPCR_Rhodpsn_7TM"/>
</dbReference>
<evidence type="ECO:0000256" key="9">
    <source>
        <dbReference type="ARBA" id="ARBA00023224"/>
    </source>
</evidence>
<feature type="transmembrane region" description="Helical" evidence="10">
    <location>
        <begin position="236"/>
        <end position="257"/>
    </location>
</feature>
<keyword evidence="3 10" id="KW-0812">Transmembrane</keyword>
<dbReference type="Gene3D" id="1.20.1070.10">
    <property type="entry name" value="Rhodopsin 7-helix transmembrane proteins"/>
    <property type="match status" value="1"/>
</dbReference>
<accession>A0A815V083</accession>
<dbReference type="SUPFAM" id="SSF81321">
    <property type="entry name" value="Family A G protein-coupled receptor-like"/>
    <property type="match status" value="1"/>
</dbReference>
<evidence type="ECO:0000256" key="3">
    <source>
        <dbReference type="ARBA" id="ARBA00022692"/>
    </source>
</evidence>
<dbReference type="Pfam" id="PF13517">
    <property type="entry name" value="FG-GAP_3"/>
    <property type="match status" value="1"/>
</dbReference>
<sequence length="359" mass="40087">MSAAAFLYAFQQNLFKYVGLLLIGIGTASCLLNLLVFTQSTLRKNPCTIYLITLNSVNLMTLYFIPLPTIFLSGYGVDLTGNNLVFCRFQSYVSFLSSSLESSYLILASIDRTLVTSSNALTRKRSTRRLAITSIICVGLFWAILHVHALVYTQIIQYAPGYSVCYFTPGAYNTFITYYGLSINGVIPPLFMLILGCWTVKNIRKVRHVTQHSASTHSVVVVVGRPRILESKDRQLIRMLLVEIATYILYIAVANYGTHTIGIFYGFDNGSFEDQIELSTGISRPISIHLVDLNKDTFIDIIIINYGTNSFSVFYGNEIFIKPTFYTINSVSPYSINVGDFNQDTRLDIAVALSGSNQV</sequence>
<feature type="transmembrane region" description="Helical" evidence="10">
    <location>
        <begin position="176"/>
        <end position="198"/>
    </location>
</feature>
<feature type="transmembrane region" description="Helical" evidence="10">
    <location>
        <begin position="17"/>
        <end position="37"/>
    </location>
</feature>
<dbReference type="PANTHER" id="PTHR24228:SF74">
    <property type="entry name" value="G-PROTEIN COUPLED RECEPTORS FAMILY 1 PROFILE DOMAIN-CONTAINING PROTEIN"/>
    <property type="match status" value="1"/>
</dbReference>
<reference evidence="12" key="1">
    <citation type="submission" date="2021-02" db="EMBL/GenBank/DDBJ databases">
        <authorList>
            <person name="Nowell W R."/>
        </authorList>
    </citation>
    <scope>NUCLEOTIDE SEQUENCE</scope>
</reference>
<evidence type="ECO:0000256" key="7">
    <source>
        <dbReference type="ARBA" id="ARBA00023136"/>
    </source>
</evidence>
<evidence type="ECO:0000256" key="8">
    <source>
        <dbReference type="ARBA" id="ARBA00023170"/>
    </source>
</evidence>
<gene>
    <name evidence="12" type="ORF">EDS130_LOCUS44226</name>
</gene>
<evidence type="ECO:0000256" key="5">
    <source>
        <dbReference type="ARBA" id="ARBA00022989"/>
    </source>
</evidence>
<keyword evidence="5 10" id="KW-1133">Transmembrane helix</keyword>
<keyword evidence="6" id="KW-0297">G-protein coupled receptor</keyword>
<dbReference type="PANTHER" id="PTHR24228">
    <property type="entry name" value="B2 BRADYKININ RECEPTOR/ANGIOTENSIN II RECEPTOR"/>
    <property type="match status" value="1"/>
</dbReference>
<organism evidence="12 13">
    <name type="scientific">Adineta ricciae</name>
    <name type="common">Rotifer</name>
    <dbReference type="NCBI Taxonomy" id="249248"/>
    <lineage>
        <taxon>Eukaryota</taxon>
        <taxon>Metazoa</taxon>
        <taxon>Spiralia</taxon>
        <taxon>Gnathifera</taxon>
        <taxon>Rotifera</taxon>
        <taxon>Eurotatoria</taxon>
        <taxon>Bdelloidea</taxon>
        <taxon>Adinetida</taxon>
        <taxon>Adinetidae</taxon>
        <taxon>Adineta</taxon>
    </lineage>
</organism>
<proteinExistence type="predicted"/>
<evidence type="ECO:0000256" key="1">
    <source>
        <dbReference type="ARBA" id="ARBA00004651"/>
    </source>
</evidence>
<comment type="caution">
    <text evidence="12">The sequence shown here is derived from an EMBL/GenBank/DDBJ whole genome shotgun (WGS) entry which is preliminary data.</text>
</comment>
<dbReference type="Proteomes" id="UP000663852">
    <property type="component" value="Unassembled WGS sequence"/>
</dbReference>
<evidence type="ECO:0000256" key="10">
    <source>
        <dbReference type="SAM" id="Phobius"/>
    </source>
</evidence>
<dbReference type="AlphaFoldDB" id="A0A815V083"/>
<evidence type="ECO:0000256" key="6">
    <source>
        <dbReference type="ARBA" id="ARBA00023040"/>
    </source>
</evidence>
<evidence type="ECO:0000313" key="12">
    <source>
        <dbReference type="EMBL" id="CAF1526269.1"/>
    </source>
</evidence>
<dbReference type="Pfam" id="PF00001">
    <property type="entry name" value="7tm_1"/>
    <property type="match status" value="1"/>
</dbReference>
<evidence type="ECO:0000256" key="2">
    <source>
        <dbReference type="ARBA" id="ARBA00022475"/>
    </source>
</evidence>
<dbReference type="GO" id="GO:0004930">
    <property type="term" value="F:G protein-coupled receptor activity"/>
    <property type="evidence" value="ECO:0007669"/>
    <property type="project" value="UniProtKB-KW"/>
</dbReference>
<name>A0A815V083_ADIRI</name>
<evidence type="ECO:0000256" key="4">
    <source>
        <dbReference type="ARBA" id="ARBA00022729"/>
    </source>
</evidence>
<dbReference type="EMBL" id="CAJNOJ010000823">
    <property type="protein sequence ID" value="CAF1526269.1"/>
    <property type="molecule type" value="Genomic_DNA"/>
</dbReference>
<dbReference type="SUPFAM" id="SSF69318">
    <property type="entry name" value="Integrin alpha N-terminal domain"/>
    <property type="match status" value="1"/>
</dbReference>
<keyword evidence="7 10" id="KW-0472">Membrane</keyword>
<protein>
    <recommendedName>
        <fullName evidence="11">G-protein coupled receptors family 1 profile domain-containing protein</fullName>
    </recommendedName>
</protein>
<dbReference type="GO" id="GO:0005886">
    <property type="term" value="C:plasma membrane"/>
    <property type="evidence" value="ECO:0007669"/>
    <property type="project" value="UniProtKB-SubCell"/>
</dbReference>
<dbReference type="PROSITE" id="PS50262">
    <property type="entry name" value="G_PROTEIN_RECEP_F1_2"/>
    <property type="match status" value="1"/>
</dbReference>
<keyword evidence="8" id="KW-0675">Receptor</keyword>
<keyword evidence="4" id="KW-0732">Signal</keyword>
<dbReference type="InterPro" id="IPR000276">
    <property type="entry name" value="GPCR_Rhodpsn"/>
</dbReference>
<feature type="transmembrane region" description="Helical" evidence="10">
    <location>
        <begin position="130"/>
        <end position="156"/>
    </location>
</feature>
<dbReference type="OrthoDB" id="10022113at2759"/>
<dbReference type="InterPro" id="IPR028994">
    <property type="entry name" value="Integrin_alpha_N"/>
</dbReference>
<evidence type="ECO:0000259" key="11">
    <source>
        <dbReference type="PROSITE" id="PS50262"/>
    </source>
</evidence>
<keyword evidence="9" id="KW-0807">Transducer</keyword>
<feature type="domain" description="G-protein coupled receptors family 1 profile" evidence="11">
    <location>
        <begin position="29"/>
        <end position="249"/>
    </location>
</feature>
<evidence type="ECO:0000313" key="13">
    <source>
        <dbReference type="Proteomes" id="UP000663852"/>
    </source>
</evidence>